<gene>
    <name evidence="1" type="ORF">DPMN_147026</name>
</gene>
<sequence length="63" mass="7009">MPGNLDRTLDNLVRIPDSPLRIQDSPLLIQDNQAATRPSTHLRNASAGARVYSLYREAIVPCH</sequence>
<evidence type="ECO:0000313" key="2">
    <source>
        <dbReference type="Proteomes" id="UP000828390"/>
    </source>
</evidence>
<keyword evidence="2" id="KW-1185">Reference proteome</keyword>
<accession>A0A9D4F879</accession>
<dbReference type="Proteomes" id="UP000828390">
    <property type="component" value="Unassembled WGS sequence"/>
</dbReference>
<reference evidence="1" key="1">
    <citation type="journal article" date="2019" name="bioRxiv">
        <title>The Genome of the Zebra Mussel, Dreissena polymorpha: A Resource for Invasive Species Research.</title>
        <authorList>
            <person name="McCartney M.A."/>
            <person name="Auch B."/>
            <person name="Kono T."/>
            <person name="Mallez S."/>
            <person name="Zhang Y."/>
            <person name="Obille A."/>
            <person name="Becker A."/>
            <person name="Abrahante J.E."/>
            <person name="Garbe J."/>
            <person name="Badalamenti J.P."/>
            <person name="Herman A."/>
            <person name="Mangelson H."/>
            <person name="Liachko I."/>
            <person name="Sullivan S."/>
            <person name="Sone E.D."/>
            <person name="Koren S."/>
            <person name="Silverstein K.A.T."/>
            <person name="Beckman K.B."/>
            <person name="Gohl D.M."/>
        </authorList>
    </citation>
    <scope>NUCLEOTIDE SEQUENCE</scope>
    <source>
        <strain evidence="1">Duluth1</strain>
        <tissue evidence="1">Whole animal</tissue>
    </source>
</reference>
<protein>
    <submittedName>
        <fullName evidence="1">Uncharacterized protein</fullName>
    </submittedName>
</protein>
<comment type="caution">
    <text evidence="1">The sequence shown here is derived from an EMBL/GenBank/DDBJ whole genome shotgun (WGS) entry which is preliminary data.</text>
</comment>
<name>A0A9D4F879_DREPO</name>
<dbReference type="EMBL" id="JAIWYP010000007">
    <property type="protein sequence ID" value="KAH3793512.1"/>
    <property type="molecule type" value="Genomic_DNA"/>
</dbReference>
<organism evidence="1 2">
    <name type="scientific">Dreissena polymorpha</name>
    <name type="common">Zebra mussel</name>
    <name type="synonym">Mytilus polymorpha</name>
    <dbReference type="NCBI Taxonomy" id="45954"/>
    <lineage>
        <taxon>Eukaryota</taxon>
        <taxon>Metazoa</taxon>
        <taxon>Spiralia</taxon>
        <taxon>Lophotrochozoa</taxon>
        <taxon>Mollusca</taxon>
        <taxon>Bivalvia</taxon>
        <taxon>Autobranchia</taxon>
        <taxon>Heteroconchia</taxon>
        <taxon>Euheterodonta</taxon>
        <taxon>Imparidentia</taxon>
        <taxon>Neoheterodontei</taxon>
        <taxon>Myida</taxon>
        <taxon>Dreissenoidea</taxon>
        <taxon>Dreissenidae</taxon>
        <taxon>Dreissena</taxon>
    </lineage>
</organism>
<evidence type="ECO:0000313" key="1">
    <source>
        <dbReference type="EMBL" id="KAH3793512.1"/>
    </source>
</evidence>
<reference evidence="1" key="2">
    <citation type="submission" date="2020-11" db="EMBL/GenBank/DDBJ databases">
        <authorList>
            <person name="McCartney M.A."/>
            <person name="Auch B."/>
            <person name="Kono T."/>
            <person name="Mallez S."/>
            <person name="Becker A."/>
            <person name="Gohl D.M."/>
            <person name="Silverstein K.A.T."/>
            <person name="Koren S."/>
            <person name="Bechman K.B."/>
            <person name="Herman A."/>
            <person name="Abrahante J.E."/>
            <person name="Garbe J."/>
        </authorList>
    </citation>
    <scope>NUCLEOTIDE SEQUENCE</scope>
    <source>
        <strain evidence="1">Duluth1</strain>
        <tissue evidence="1">Whole animal</tissue>
    </source>
</reference>
<dbReference type="AlphaFoldDB" id="A0A9D4F879"/>
<proteinExistence type="predicted"/>